<dbReference type="Pfam" id="PF00589">
    <property type="entry name" value="Phage_integrase"/>
    <property type="match status" value="1"/>
</dbReference>
<dbReference type="InterPro" id="IPR050090">
    <property type="entry name" value="Tyrosine_recombinase_XerCD"/>
</dbReference>
<evidence type="ECO:0000259" key="7">
    <source>
        <dbReference type="PROSITE" id="PS51898"/>
    </source>
</evidence>
<dbReference type="InterPro" id="IPR013762">
    <property type="entry name" value="Integrase-like_cat_sf"/>
</dbReference>
<evidence type="ECO:0000256" key="1">
    <source>
        <dbReference type="ARBA" id="ARBA00003283"/>
    </source>
</evidence>
<dbReference type="PROSITE" id="PS51900">
    <property type="entry name" value="CB"/>
    <property type="match status" value="1"/>
</dbReference>
<comment type="caution">
    <text evidence="9">The sequence shown here is derived from an EMBL/GenBank/DDBJ whole genome shotgun (WGS) entry which is preliminary data.</text>
</comment>
<organism evidence="9 10">
    <name type="scientific">Blautia faecis</name>
    <dbReference type="NCBI Taxonomy" id="871665"/>
    <lineage>
        <taxon>Bacteria</taxon>
        <taxon>Bacillati</taxon>
        <taxon>Bacillota</taxon>
        <taxon>Clostridia</taxon>
        <taxon>Lachnospirales</taxon>
        <taxon>Lachnospiraceae</taxon>
        <taxon>Blautia</taxon>
    </lineage>
</organism>
<keyword evidence="5" id="KW-0233">DNA recombination</keyword>
<protein>
    <submittedName>
        <fullName evidence="9">Site-specific integrase</fullName>
    </submittedName>
</protein>
<accession>A0ABX2H3D5</accession>
<comment type="function">
    <text evidence="1">Site-specific tyrosine recombinase, which acts by catalyzing the cutting and rejoining of the recombining DNA molecules.</text>
</comment>
<dbReference type="InterPro" id="IPR004107">
    <property type="entry name" value="Integrase_SAM-like_N"/>
</dbReference>
<comment type="similarity">
    <text evidence="2">Belongs to the 'phage' integrase family.</text>
</comment>
<dbReference type="Gene3D" id="1.10.150.130">
    <property type="match status" value="1"/>
</dbReference>
<dbReference type="CDD" id="cd01189">
    <property type="entry name" value="INT_ICEBs1_C_like"/>
    <property type="match status" value="1"/>
</dbReference>
<keyword evidence="10" id="KW-1185">Reference proteome</keyword>
<feature type="domain" description="Core-binding (CB)" evidence="8">
    <location>
        <begin position="71"/>
        <end position="153"/>
    </location>
</feature>
<dbReference type="Gene3D" id="1.10.443.10">
    <property type="entry name" value="Intergrase catalytic core"/>
    <property type="match status" value="1"/>
</dbReference>
<name>A0ABX2H3D5_9FIRM</name>
<evidence type="ECO:0000256" key="5">
    <source>
        <dbReference type="ARBA" id="ARBA00023172"/>
    </source>
</evidence>
<feature type="domain" description="Tyr recombinase" evidence="7">
    <location>
        <begin position="176"/>
        <end position="373"/>
    </location>
</feature>
<dbReference type="PANTHER" id="PTHR30349:SF64">
    <property type="entry name" value="PROPHAGE INTEGRASE INTD-RELATED"/>
    <property type="match status" value="1"/>
</dbReference>
<dbReference type="InterPro" id="IPR010998">
    <property type="entry name" value="Integrase_recombinase_N"/>
</dbReference>
<dbReference type="InterPro" id="IPR002104">
    <property type="entry name" value="Integrase_catalytic"/>
</dbReference>
<dbReference type="Pfam" id="PF14659">
    <property type="entry name" value="Phage_int_SAM_3"/>
    <property type="match status" value="1"/>
</dbReference>
<evidence type="ECO:0000313" key="10">
    <source>
        <dbReference type="Proteomes" id="UP001644719"/>
    </source>
</evidence>
<evidence type="ECO:0000313" key="9">
    <source>
        <dbReference type="EMBL" id="NSG84691.1"/>
    </source>
</evidence>
<dbReference type="EMBL" id="JAAITS010000009">
    <property type="protein sequence ID" value="NSG84691.1"/>
    <property type="molecule type" value="Genomic_DNA"/>
</dbReference>
<keyword evidence="3" id="KW-0229">DNA integration</keyword>
<evidence type="ECO:0000256" key="4">
    <source>
        <dbReference type="ARBA" id="ARBA00023125"/>
    </source>
</evidence>
<dbReference type="InterPro" id="IPR044068">
    <property type="entry name" value="CB"/>
</dbReference>
<proteinExistence type="inferred from homology"/>
<evidence type="ECO:0000256" key="2">
    <source>
        <dbReference type="ARBA" id="ARBA00008857"/>
    </source>
</evidence>
<sequence length="380" mass="43862">MCRKGENIRKRKDGRWEARYIKYRDPEGKIHYGSLYGKTYGEVKDKRNKKIAELPGYGYLVRNTGILNYQATFEIAAEHWKQEIRYTIKDSTFSNYEAILKNQLLPELGSSQIRKISNSQITQLIHKKKELALSAGTIHVILSVLRSILNFAAKGGVYTSEPIRYPHLAGTSQEVQIMKLANYNQLEKFLIDNISDFHFGLLLCMHTGIRVGELSGLRWEDVDFAQHKIRIQRTVIRIKNLDQTANPDTGKIPKTILYIGPPKTEHSNREIPLPDKLLFYAKRFRKDGSAYILSGTARCMEPRVIQRRYAALLKTCGIPPIKIHALRHQFSCRWVEHGFDTKSLSEILGHTSVRTTLDLYVHIQAETKRQYMNQMMEQAI</sequence>
<dbReference type="RefSeq" id="WP_173769419.1">
    <property type="nucleotide sequence ID" value="NZ_JAAITS010000009.1"/>
</dbReference>
<reference evidence="9 10" key="1">
    <citation type="journal article" date="2020" name="Cell Host Microbe">
        <title>Functional and Genomic Variation between Human-Derived Isolates of Lachnospiraceae Reveals Inter- and Intra-Species Diversity.</title>
        <authorList>
            <person name="Sorbara M.T."/>
            <person name="Littmann E.R."/>
            <person name="Fontana E."/>
            <person name="Moody T.U."/>
            <person name="Kohout C.E."/>
            <person name="Gjonbalaj M."/>
            <person name="Eaton V."/>
            <person name="Seok R."/>
            <person name="Leiner I.M."/>
            <person name="Pamer E.G."/>
        </authorList>
    </citation>
    <scope>NUCLEOTIDE SEQUENCE [LARGE SCALE GENOMIC DNA]</scope>
    <source>
        <strain evidence="9 10">MSK.17.74</strain>
    </source>
</reference>
<evidence type="ECO:0000256" key="3">
    <source>
        <dbReference type="ARBA" id="ARBA00022908"/>
    </source>
</evidence>
<keyword evidence="4 6" id="KW-0238">DNA-binding</keyword>
<dbReference type="Proteomes" id="UP001644719">
    <property type="component" value="Unassembled WGS sequence"/>
</dbReference>
<evidence type="ECO:0000259" key="8">
    <source>
        <dbReference type="PROSITE" id="PS51900"/>
    </source>
</evidence>
<dbReference type="PROSITE" id="PS51898">
    <property type="entry name" value="TYR_RECOMBINASE"/>
    <property type="match status" value="1"/>
</dbReference>
<dbReference type="SUPFAM" id="SSF56349">
    <property type="entry name" value="DNA breaking-rejoining enzymes"/>
    <property type="match status" value="1"/>
</dbReference>
<dbReference type="InterPro" id="IPR011010">
    <property type="entry name" value="DNA_brk_join_enz"/>
</dbReference>
<gene>
    <name evidence="9" type="ORF">G5B17_04415</name>
</gene>
<evidence type="ECO:0000256" key="6">
    <source>
        <dbReference type="PROSITE-ProRule" id="PRU01248"/>
    </source>
</evidence>
<dbReference type="PANTHER" id="PTHR30349">
    <property type="entry name" value="PHAGE INTEGRASE-RELATED"/>
    <property type="match status" value="1"/>
</dbReference>